<protein>
    <submittedName>
        <fullName evidence="1">Uncharacterized protein</fullName>
    </submittedName>
</protein>
<evidence type="ECO:0000313" key="2">
    <source>
        <dbReference type="Proteomes" id="UP000325577"/>
    </source>
</evidence>
<dbReference type="AlphaFoldDB" id="A0A5J5B6A4"/>
<dbReference type="EMBL" id="CM018037">
    <property type="protein sequence ID" value="KAA8538783.1"/>
    <property type="molecule type" value="Genomic_DNA"/>
</dbReference>
<keyword evidence="2" id="KW-1185">Reference proteome</keyword>
<evidence type="ECO:0000313" key="1">
    <source>
        <dbReference type="EMBL" id="KAA8538783.1"/>
    </source>
</evidence>
<proteinExistence type="predicted"/>
<reference evidence="1 2" key="1">
    <citation type="submission" date="2019-09" db="EMBL/GenBank/DDBJ databases">
        <title>A chromosome-level genome assembly of the Chinese tupelo Nyssa sinensis.</title>
        <authorList>
            <person name="Yang X."/>
            <person name="Kang M."/>
            <person name="Yang Y."/>
            <person name="Xiong H."/>
            <person name="Wang M."/>
            <person name="Zhang Z."/>
            <person name="Wang Z."/>
            <person name="Wu H."/>
            <person name="Ma T."/>
            <person name="Liu J."/>
            <person name="Xi Z."/>
        </authorList>
    </citation>
    <scope>NUCLEOTIDE SEQUENCE [LARGE SCALE GENOMIC DNA]</scope>
    <source>
        <strain evidence="1">J267</strain>
        <tissue evidence="1">Leaf</tissue>
    </source>
</reference>
<sequence length="164" mass="17826">MLCECSGANRGTEVQQRKKVAVSRAAVVAAIKAAIAAPAAAVIEEQLIDCPVFNGRFCGVPLFCRFQLRTEVDQGLVCAAALIAILPWLHLADVIASELLDKKLWLQRFSKETIGCDSEDCRSSNYQKVLRSLQQKGIGRGFGVGNKGNKPMCVGGKTEEENWD</sequence>
<dbReference type="Proteomes" id="UP000325577">
    <property type="component" value="Linkage Group LG14"/>
</dbReference>
<accession>A0A5J5B6A4</accession>
<organism evidence="1 2">
    <name type="scientific">Nyssa sinensis</name>
    <dbReference type="NCBI Taxonomy" id="561372"/>
    <lineage>
        <taxon>Eukaryota</taxon>
        <taxon>Viridiplantae</taxon>
        <taxon>Streptophyta</taxon>
        <taxon>Embryophyta</taxon>
        <taxon>Tracheophyta</taxon>
        <taxon>Spermatophyta</taxon>
        <taxon>Magnoliopsida</taxon>
        <taxon>eudicotyledons</taxon>
        <taxon>Gunneridae</taxon>
        <taxon>Pentapetalae</taxon>
        <taxon>asterids</taxon>
        <taxon>Cornales</taxon>
        <taxon>Nyssaceae</taxon>
        <taxon>Nyssa</taxon>
    </lineage>
</organism>
<gene>
    <name evidence="1" type="ORF">F0562_025475</name>
</gene>
<name>A0A5J5B6A4_9ASTE</name>